<name>A0A1H5QC31_9PSEU</name>
<accession>A0A1H5QC31</accession>
<dbReference type="EMBL" id="FNUJ01000002">
    <property type="protein sequence ID" value="SEF23559.1"/>
    <property type="molecule type" value="Genomic_DNA"/>
</dbReference>
<organism evidence="1 2">
    <name type="scientific">Amycolatopsis pretoriensis</name>
    <dbReference type="NCBI Taxonomy" id="218821"/>
    <lineage>
        <taxon>Bacteria</taxon>
        <taxon>Bacillati</taxon>
        <taxon>Actinomycetota</taxon>
        <taxon>Actinomycetes</taxon>
        <taxon>Pseudonocardiales</taxon>
        <taxon>Pseudonocardiaceae</taxon>
        <taxon>Amycolatopsis</taxon>
    </lineage>
</organism>
<gene>
    <name evidence="1" type="ORF">SAMN05421837_102247</name>
</gene>
<sequence length="82" mass="9324">MSEDEPAIDHLLFVYDLIGYYTETGVIEEGELPIIRFEASRVLHNKQMVKYLTWLDSEYAAVGITGPAYAHARKLAERVNHG</sequence>
<evidence type="ECO:0000313" key="2">
    <source>
        <dbReference type="Proteomes" id="UP000198878"/>
    </source>
</evidence>
<dbReference type="STRING" id="218821.SAMN05421837_102247"/>
<evidence type="ECO:0000313" key="1">
    <source>
        <dbReference type="EMBL" id="SEF23559.1"/>
    </source>
</evidence>
<dbReference type="AlphaFoldDB" id="A0A1H5QC31"/>
<protein>
    <submittedName>
        <fullName evidence="1">Uncharacterized protein</fullName>
    </submittedName>
</protein>
<reference evidence="2" key="1">
    <citation type="submission" date="2016-10" db="EMBL/GenBank/DDBJ databases">
        <authorList>
            <person name="Varghese N."/>
            <person name="Submissions S."/>
        </authorList>
    </citation>
    <scope>NUCLEOTIDE SEQUENCE [LARGE SCALE GENOMIC DNA]</scope>
    <source>
        <strain evidence="2">DSM 44654</strain>
    </source>
</reference>
<keyword evidence="2" id="KW-1185">Reference proteome</keyword>
<proteinExistence type="predicted"/>
<dbReference type="Proteomes" id="UP000198878">
    <property type="component" value="Unassembled WGS sequence"/>
</dbReference>
<dbReference type="RefSeq" id="WP_086674247.1">
    <property type="nucleotide sequence ID" value="NZ_FNUJ01000002.1"/>
</dbReference>